<name>A0A0K2W1Q2_MESPL</name>
<dbReference type="AlphaFoldDB" id="A0A0K2W1Q2"/>
<reference evidence="3" key="1">
    <citation type="submission" date="2014-08" db="EMBL/GenBank/DDBJ databases">
        <authorList>
            <person name="Edwards T."/>
        </authorList>
    </citation>
    <scope>NUCLEOTIDE SEQUENCE [LARGE SCALE GENOMIC DNA]</scope>
</reference>
<gene>
    <name evidence="2" type="ORF">MPL1032_250017</name>
</gene>
<feature type="compositionally biased region" description="Basic residues" evidence="1">
    <location>
        <begin position="96"/>
        <end position="113"/>
    </location>
</feature>
<proteinExistence type="predicted"/>
<dbReference type="EMBL" id="CCND01000018">
    <property type="protein sequence ID" value="CDX59027.1"/>
    <property type="molecule type" value="Genomic_DNA"/>
</dbReference>
<accession>A0A0K2W1Q2</accession>
<organism evidence="2 3">
    <name type="scientific">Mesorhizobium plurifarium</name>
    <dbReference type="NCBI Taxonomy" id="69974"/>
    <lineage>
        <taxon>Bacteria</taxon>
        <taxon>Pseudomonadati</taxon>
        <taxon>Pseudomonadota</taxon>
        <taxon>Alphaproteobacteria</taxon>
        <taxon>Hyphomicrobiales</taxon>
        <taxon>Phyllobacteriaceae</taxon>
        <taxon>Mesorhizobium</taxon>
    </lineage>
</organism>
<evidence type="ECO:0000313" key="3">
    <source>
        <dbReference type="Proteomes" id="UP000182888"/>
    </source>
</evidence>
<evidence type="ECO:0000313" key="2">
    <source>
        <dbReference type="EMBL" id="CDX59027.1"/>
    </source>
</evidence>
<dbReference type="Proteomes" id="UP000182888">
    <property type="component" value="Unassembled WGS sequence"/>
</dbReference>
<feature type="compositionally biased region" description="Low complexity" evidence="1">
    <location>
        <begin position="114"/>
        <end position="125"/>
    </location>
</feature>
<feature type="region of interest" description="Disordered" evidence="1">
    <location>
        <begin position="84"/>
        <end position="125"/>
    </location>
</feature>
<evidence type="ECO:0000256" key="1">
    <source>
        <dbReference type="SAM" id="MobiDB-lite"/>
    </source>
</evidence>
<protein>
    <submittedName>
        <fullName evidence="2">Uncharacterized protein</fullName>
    </submittedName>
</protein>
<sequence>MPRYATIVTADDGAEIVSAIGEFESASLPLSSGRSGRIEQVAPGVRIGMVRGGMVDAVAGFGFPRQGLGPSAARVAIATLEAMTAPAADGEPARPARAKPRRKPARKVRKAKAAKAASSVPAAHG</sequence>